<evidence type="ECO:0000313" key="11">
    <source>
        <dbReference type="Proteomes" id="UP000834106"/>
    </source>
</evidence>
<protein>
    <recommendedName>
        <fullName evidence="3 8">Pectate lyase</fullName>
        <ecNumber evidence="3 8">4.2.2.2</ecNumber>
    </recommendedName>
</protein>
<evidence type="ECO:0000256" key="6">
    <source>
        <dbReference type="ARBA" id="ARBA00022837"/>
    </source>
</evidence>
<evidence type="ECO:0000256" key="2">
    <source>
        <dbReference type="ARBA" id="ARBA00005220"/>
    </source>
</evidence>
<dbReference type="Pfam" id="PF00544">
    <property type="entry name" value="Pectate_lyase_4"/>
    <property type="match status" value="1"/>
</dbReference>
<dbReference type="InterPro" id="IPR002022">
    <property type="entry name" value="Pec_lyase"/>
</dbReference>
<comment type="similarity">
    <text evidence="8">Belongs to the polysaccharide lyase 1 family.</text>
</comment>
<dbReference type="GO" id="GO:0030570">
    <property type="term" value="F:pectate lyase activity"/>
    <property type="evidence" value="ECO:0007669"/>
    <property type="project" value="UniProtKB-EC"/>
</dbReference>
<dbReference type="PANTHER" id="PTHR31683:SF184">
    <property type="entry name" value="PECTATE LYASE"/>
    <property type="match status" value="1"/>
</dbReference>
<dbReference type="PANTHER" id="PTHR31683">
    <property type="entry name" value="PECTATE LYASE 18-RELATED"/>
    <property type="match status" value="1"/>
</dbReference>
<keyword evidence="11" id="KW-1185">Reference proteome</keyword>
<reference evidence="10" key="1">
    <citation type="submission" date="2023-05" db="EMBL/GenBank/DDBJ databases">
        <authorList>
            <person name="Huff M."/>
        </authorList>
    </citation>
    <scope>NUCLEOTIDE SEQUENCE</scope>
</reference>
<keyword evidence="6 8" id="KW-0106">Calcium</keyword>
<dbReference type="GO" id="GO:0046872">
    <property type="term" value="F:metal ion binding"/>
    <property type="evidence" value="ECO:0007669"/>
    <property type="project" value="UniProtKB-KW"/>
</dbReference>
<dbReference type="PRINTS" id="PR00807">
    <property type="entry name" value="AMBALLERGEN"/>
</dbReference>
<sequence>MIRGSLKHIGLRTASDGDAISVFGSNHIWIDHCSLSRCPDGLIDVIMASTAITIPNRKFNHHNDVMLLGADDGYGEDKIIQATVAFNRFGKGLIQIMPRSRWDFFHVGNYDYSHYQLYAIGGNANSTIIRQDNRFKALYLLKVKLHKFLITDL</sequence>
<dbReference type="Proteomes" id="UP000834106">
    <property type="component" value="Chromosome 16"/>
</dbReference>
<evidence type="ECO:0000256" key="4">
    <source>
        <dbReference type="ARBA" id="ARBA00022723"/>
    </source>
</evidence>
<dbReference type="InterPro" id="IPR011050">
    <property type="entry name" value="Pectin_lyase_fold/virulence"/>
</dbReference>
<dbReference type="SUPFAM" id="SSF51126">
    <property type="entry name" value="Pectin lyase-like"/>
    <property type="match status" value="1"/>
</dbReference>
<dbReference type="SMART" id="SM00656">
    <property type="entry name" value="Amb_all"/>
    <property type="match status" value="1"/>
</dbReference>
<dbReference type="InterPro" id="IPR045032">
    <property type="entry name" value="PEL"/>
</dbReference>
<comment type="cofactor">
    <cofactor evidence="8">
        <name>Ca(2+)</name>
        <dbReference type="ChEBI" id="CHEBI:29108"/>
    </cofactor>
    <text evidence="8">Binds 1 Ca(2+) ion. Required for its activity.</text>
</comment>
<dbReference type="InterPro" id="IPR012334">
    <property type="entry name" value="Pectin_lyas_fold"/>
</dbReference>
<gene>
    <name evidence="10" type="ORF">FPE_LOCUS26755</name>
</gene>
<comment type="pathway">
    <text evidence="2 8">Glycan metabolism; pectin degradation; 2-dehydro-3-deoxy-D-gluconate from pectin: step 2/5.</text>
</comment>
<evidence type="ECO:0000256" key="7">
    <source>
        <dbReference type="ARBA" id="ARBA00023239"/>
    </source>
</evidence>
<dbReference type="AlphaFoldDB" id="A0AAD2A5H7"/>
<dbReference type="Gene3D" id="2.160.20.10">
    <property type="entry name" value="Single-stranded right-handed beta-helix, Pectin lyase-like"/>
    <property type="match status" value="1"/>
</dbReference>
<evidence type="ECO:0000256" key="1">
    <source>
        <dbReference type="ARBA" id="ARBA00000695"/>
    </source>
</evidence>
<evidence type="ECO:0000256" key="3">
    <source>
        <dbReference type="ARBA" id="ARBA00012272"/>
    </source>
</evidence>
<comment type="catalytic activity">
    <reaction evidence="1 8">
        <text>Eliminative cleavage of (1-&gt;4)-alpha-D-galacturonan to give oligosaccharides with 4-deoxy-alpha-D-galact-4-enuronosyl groups at their non-reducing ends.</text>
        <dbReference type="EC" id="4.2.2.2"/>
    </reaction>
</comment>
<dbReference type="EMBL" id="OU503051">
    <property type="protein sequence ID" value="CAI9779325.1"/>
    <property type="molecule type" value="Genomic_DNA"/>
</dbReference>
<feature type="domain" description="Pectate lyase" evidence="9">
    <location>
        <begin position="2"/>
        <end position="141"/>
    </location>
</feature>
<accession>A0AAD2A5H7</accession>
<proteinExistence type="inferred from homology"/>
<evidence type="ECO:0000256" key="8">
    <source>
        <dbReference type="RuleBase" id="RU361123"/>
    </source>
</evidence>
<evidence type="ECO:0000313" key="10">
    <source>
        <dbReference type="EMBL" id="CAI9779325.1"/>
    </source>
</evidence>
<keyword evidence="5" id="KW-0732">Signal</keyword>
<name>A0AAD2A5H7_9LAMI</name>
<dbReference type="EC" id="4.2.2.2" evidence="3 8"/>
<keyword evidence="7 8" id="KW-0456">Lyase</keyword>
<keyword evidence="4 8" id="KW-0479">Metal-binding</keyword>
<dbReference type="InterPro" id="IPR018082">
    <property type="entry name" value="AmbAllergen"/>
</dbReference>
<evidence type="ECO:0000259" key="9">
    <source>
        <dbReference type="SMART" id="SM00656"/>
    </source>
</evidence>
<organism evidence="10 11">
    <name type="scientific">Fraxinus pennsylvanica</name>
    <dbReference type="NCBI Taxonomy" id="56036"/>
    <lineage>
        <taxon>Eukaryota</taxon>
        <taxon>Viridiplantae</taxon>
        <taxon>Streptophyta</taxon>
        <taxon>Embryophyta</taxon>
        <taxon>Tracheophyta</taxon>
        <taxon>Spermatophyta</taxon>
        <taxon>Magnoliopsida</taxon>
        <taxon>eudicotyledons</taxon>
        <taxon>Gunneridae</taxon>
        <taxon>Pentapetalae</taxon>
        <taxon>asterids</taxon>
        <taxon>lamiids</taxon>
        <taxon>Lamiales</taxon>
        <taxon>Oleaceae</taxon>
        <taxon>Oleeae</taxon>
        <taxon>Fraxinus</taxon>
    </lineage>
</organism>
<evidence type="ECO:0000256" key="5">
    <source>
        <dbReference type="ARBA" id="ARBA00022729"/>
    </source>
</evidence>